<evidence type="ECO:0000256" key="7">
    <source>
        <dbReference type="SAM" id="Phobius"/>
    </source>
</evidence>
<feature type="transmembrane region" description="Helical" evidence="7">
    <location>
        <begin position="325"/>
        <end position="342"/>
    </location>
</feature>
<dbReference type="Proteomes" id="UP001221142">
    <property type="component" value="Unassembled WGS sequence"/>
</dbReference>
<evidence type="ECO:0000256" key="3">
    <source>
        <dbReference type="ARBA" id="ARBA00022692"/>
    </source>
</evidence>
<feature type="transmembrane region" description="Helical" evidence="7">
    <location>
        <begin position="409"/>
        <end position="431"/>
    </location>
</feature>
<comment type="subcellular location">
    <subcellularLocation>
        <location evidence="1">Membrane</location>
        <topology evidence="1">Multi-pass membrane protein</topology>
    </subcellularLocation>
</comment>
<feature type="transmembrane region" description="Helical" evidence="7">
    <location>
        <begin position="181"/>
        <end position="202"/>
    </location>
</feature>
<proteinExistence type="inferred from homology"/>
<dbReference type="SUPFAM" id="SSF103473">
    <property type="entry name" value="MFS general substrate transporter"/>
    <property type="match status" value="1"/>
</dbReference>
<dbReference type="FunFam" id="1.20.1250.20:FF:000064">
    <property type="entry name" value="MFS allantoate transporter"/>
    <property type="match status" value="1"/>
</dbReference>
<keyword evidence="10" id="KW-1185">Reference proteome</keyword>
<accession>A0AAD7B327</accession>
<dbReference type="InterPro" id="IPR036259">
    <property type="entry name" value="MFS_trans_sf"/>
</dbReference>
<comment type="caution">
    <text evidence="9">The sequence shown here is derived from an EMBL/GenBank/DDBJ whole genome shotgun (WGS) entry which is preliminary data.</text>
</comment>
<keyword evidence="5 7" id="KW-0472">Membrane</keyword>
<comment type="similarity">
    <text evidence="6">Belongs to the major facilitator superfamily. Allantoate permease family.</text>
</comment>
<evidence type="ECO:0000256" key="1">
    <source>
        <dbReference type="ARBA" id="ARBA00004141"/>
    </source>
</evidence>
<name>A0AAD7B327_9AGAR</name>
<protein>
    <submittedName>
        <fullName evidence="9">MFS transporter</fullName>
    </submittedName>
</protein>
<evidence type="ECO:0000256" key="6">
    <source>
        <dbReference type="ARBA" id="ARBA00037968"/>
    </source>
</evidence>
<feature type="transmembrane region" description="Helical" evidence="7">
    <location>
        <begin position="214"/>
        <end position="235"/>
    </location>
</feature>
<dbReference type="PROSITE" id="PS50850">
    <property type="entry name" value="MFS"/>
    <property type="match status" value="1"/>
</dbReference>
<keyword evidence="3 7" id="KW-0812">Transmembrane</keyword>
<gene>
    <name evidence="9" type="ORF">FB45DRAFT_1039777</name>
</gene>
<dbReference type="InterPro" id="IPR020846">
    <property type="entry name" value="MFS_dom"/>
</dbReference>
<dbReference type="GO" id="GO:0016020">
    <property type="term" value="C:membrane"/>
    <property type="evidence" value="ECO:0007669"/>
    <property type="project" value="UniProtKB-SubCell"/>
</dbReference>
<dbReference type="Pfam" id="PF07690">
    <property type="entry name" value="MFS_1"/>
    <property type="match status" value="1"/>
</dbReference>
<keyword evidence="4 7" id="KW-1133">Transmembrane helix</keyword>
<dbReference type="Gene3D" id="1.20.1250.20">
    <property type="entry name" value="MFS general substrate transporter like domains"/>
    <property type="match status" value="2"/>
</dbReference>
<sequence length="507" mass="55803">MSDSVHASTVLSSTNANLSNASLDKAIVYLEEHADASKDGADEVDLALLVRKIDRHIVPIALVAYTLQFLDKLDLNYAAVMGLNQELKMKGNDFNNAASAMYIANLIAELPTGYIVQKVRPGKWLGINIIFWGVVTAATAAVKTYHGLIATRVMIGILEAATAPCLMLITSMWYTKSEAILRFAIWYCGLGIAQMLGGLISWGFQQVTREALSGWRIMFLVLGCVTATAGVWALLCMPDSPMDVSWLTEAEKRAAIQRVRVNQTGIKNTHYKWKQLRELVVDPQIWLLTFLIVVTSLTSGVISFYSTTLIHNFGFSALRSSLLNMPSGAVSLLSCLATAYLGHKYDNRALCMTVFCCLAAMGSALMSFLPASQRAGLLAGIYLVNMQTVTLFLVFCLTTANVAGHTKRVAANALINGAFSLGNIIGPQLFQAKDAPRYIPAKIVLLVTQIATAVIAAALRVYYGYQNRLRDERERKEREAGEGKEVVVNIEWLNLTDRENKTFRYKY</sequence>
<dbReference type="EMBL" id="JARKIF010000045">
    <property type="protein sequence ID" value="KAJ7608440.1"/>
    <property type="molecule type" value="Genomic_DNA"/>
</dbReference>
<dbReference type="GO" id="GO:0022857">
    <property type="term" value="F:transmembrane transporter activity"/>
    <property type="evidence" value="ECO:0007669"/>
    <property type="project" value="InterPro"/>
</dbReference>
<feature type="transmembrane region" description="Helical" evidence="7">
    <location>
        <begin position="375"/>
        <end position="397"/>
    </location>
</feature>
<evidence type="ECO:0000259" key="8">
    <source>
        <dbReference type="PROSITE" id="PS50850"/>
    </source>
</evidence>
<feature type="transmembrane region" description="Helical" evidence="7">
    <location>
        <begin position="148"/>
        <end position="169"/>
    </location>
</feature>
<evidence type="ECO:0000313" key="10">
    <source>
        <dbReference type="Proteomes" id="UP001221142"/>
    </source>
</evidence>
<dbReference type="PANTHER" id="PTHR43791">
    <property type="entry name" value="PERMEASE-RELATED"/>
    <property type="match status" value="1"/>
</dbReference>
<dbReference type="InterPro" id="IPR011701">
    <property type="entry name" value="MFS"/>
</dbReference>
<feature type="transmembrane region" description="Helical" evidence="7">
    <location>
        <begin position="443"/>
        <end position="463"/>
    </location>
</feature>
<evidence type="ECO:0000256" key="5">
    <source>
        <dbReference type="ARBA" id="ARBA00023136"/>
    </source>
</evidence>
<reference evidence="9" key="1">
    <citation type="submission" date="2023-03" db="EMBL/GenBank/DDBJ databases">
        <title>Massive genome expansion in bonnet fungi (Mycena s.s.) driven by repeated elements and novel gene families across ecological guilds.</title>
        <authorList>
            <consortium name="Lawrence Berkeley National Laboratory"/>
            <person name="Harder C.B."/>
            <person name="Miyauchi S."/>
            <person name="Viragh M."/>
            <person name="Kuo A."/>
            <person name="Thoen E."/>
            <person name="Andreopoulos B."/>
            <person name="Lu D."/>
            <person name="Skrede I."/>
            <person name="Drula E."/>
            <person name="Henrissat B."/>
            <person name="Morin E."/>
            <person name="Kohler A."/>
            <person name="Barry K."/>
            <person name="LaButti K."/>
            <person name="Morin E."/>
            <person name="Salamov A."/>
            <person name="Lipzen A."/>
            <person name="Mereny Z."/>
            <person name="Hegedus B."/>
            <person name="Baldrian P."/>
            <person name="Stursova M."/>
            <person name="Weitz H."/>
            <person name="Taylor A."/>
            <person name="Grigoriev I.V."/>
            <person name="Nagy L.G."/>
            <person name="Martin F."/>
            <person name="Kauserud H."/>
        </authorList>
    </citation>
    <scope>NUCLEOTIDE SEQUENCE</scope>
    <source>
        <strain evidence="9">9284</strain>
    </source>
</reference>
<evidence type="ECO:0000256" key="4">
    <source>
        <dbReference type="ARBA" id="ARBA00022989"/>
    </source>
</evidence>
<evidence type="ECO:0000256" key="2">
    <source>
        <dbReference type="ARBA" id="ARBA00022448"/>
    </source>
</evidence>
<organism evidence="9 10">
    <name type="scientific">Roridomyces roridus</name>
    <dbReference type="NCBI Taxonomy" id="1738132"/>
    <lineage>
        <taxon>Eukaryota</taxon>
        <taxon>Fungi</taxon>
        <taxon>Dikarya</taxon>
        <taxon>Basidiomycota</taxon>
        <taxon>Agaricomycotina</taxon>
        <taxon>Agaricomycetes</taxon>
        <taxon>Agaricomycetidae</taxon>
        <taxon>Agaricales</taxon>
        <taxon>Marasmiineae</taxon>
        <taxon>Mycenaceae</taxon>
        <taxon>Roridomyces</taxon>
    </lineage>
</organism>
<evidence type="ECO:0000313" key="9">
    <source>
        <dbReference type="EMBL" id="KAJ7608440.1"/>
    </source>
</evidence>
<dbReference type="PANTHER" id="PTHR43791:SF40">
    <property type="entry name" value="THIAMINE PATHWAY TRANSPORTER THI73"/>
    <property type="match status" value="1"/>
</dbReference>
<feature type="domain" description="Major facilitator superfamily (MFS) profile" evidence="8">
    <location>
        <begin position="57"/>
        <end position="468"/>
    </location>
</feature>
<feature type="transmembrane region" description="Helical" evidence="7">
    <location>
        <begin position="124"/>
        <end position="142"/>
    </location>
</feature>
<keyword evidence="2" id="KW-0813">Transport</keyword>
<feature type="transmembrane region" description="Helical" evidence="7">
    <location>
        <begin position="349"/>
        <end position="369"/>
    </location>
</feature>
<feature type="transmembrane region" description="Helical" evidence="7">
    <location>
        <begin position="285"/>
        <end position="305"/>
    </location>
</feature>
<dbReference type="AlphaFoldDB" id="A0AAD7B327"/>